<evidence type="ECO:0000313" key="2">
    <source>
        <dbReference type="EMBL" id="TFY97046.1"/>
    </source>
</evidence>
<dbReference type="OrthoDB" id="1442122at2"/>
<organism evidence="2 3">
    <name type="scientific">Ramlibacter humi</name>
    <dbReference type="NCBI Taxonomy" id="2530451"/>
    <lineage>
        <taxon>Bacteria</taxon>
        <taxon>Pseudomonadati</taxon>
        <taxon>Pseudomonadota</taxon>
        <taxon>Betaproteobacteria</taxon>
        <taxon>Burkholderiales</taxon>
        <taxon>Comamonadaceae</taxon>
        <taxon>Ramlibacter</taxon>
    </lineage>
</organism>
<dbReference type="Gene3D" id="3.10.450.50">
    <property type="match status" value="1"/>
</dbReference>
<dbReference type="Proteomes" id="UP000297839">
    <property type="component" value="Unassembled WGS sequence"/>
</dbReference>
<dbReference type="SUPFAM" id="SSF54427">
    <property type="entry name" value="NTF2-like"/>
    <property type="match status" value="1"/>
</dbReference>
<dbReference type="AlphaFoldDB" id="A0A4Z0BCP9"/>
<sequence>MLVLLNVTAEFASRRAKQGPLLHPHDGPRAPRFLDSPPSMEGSRAMPVTCAVELQADWELEVLAAERRACAAFLAADEAELETLWAPGFVVNSPIGKVLPRPGVLAALRSGLIRHLSYDAHIESMSMFGHVVVVMGSDVVTDPPQGRATKRRFTNVWRFEAGQWRSIARHANAVPDAGRP</sequence>
<protein>
    <submittedName>
        <fullName evidence="2">Nuclear transport factor 2 family protein</fullName>
    </submittedName>
</protein>
<accession>A0A4Z0BCP9</accession>
<gene>
    <name evidence="2" type="ORF">EZ216_19470</name>
</gene>
<name>A0A4Z0BCP9_9BURK</name>
<dbReference type="EMBL" id="SMLK01000009">
    <property type="protein sequence ID" value="TFY97046.1"/>
    <property type="molecule type" value="Genomic_DNA"/>
</dbReference>
<reference evidence="2 3" key="1">
    <citation type="submission" date="2019-03" db="EMBL/GenBank/DDBJ databases">
        <title>Ramlibacter sp. 18x22-1, whole genome shotgun sequence.</title>
        <authorList>
            <person name="Zhang X."/>
            <person name="Feng G."/>
            <person name="Zhu H."/>
        </authorList>
    </citation>
    <scope>NUCLEOTIDE SEQUENCE [LARGE SCALE GENOMIC DNA]</scope>
    <source>
        <strain evidence="2 3">18x22-1</strain>
    </source>
</reference>
<comment type="caution">
    <text evidence="2">The sequence shown here is derived from an EMBL/GenBank/DDBJ whole genome shotgun (WGS) entry which is preliminary data.</text>
</comment>
<dbReference type="Pfam" id="PF14534">
    <property type="entry name" value="DUF4440"/>
    <property type="match status" value="1"/>
</dbReference>
<evidence type="ECO:0000313" key="3">
    <source>
        <dbReference type="Proteomes" id="UP000297839"/>
    </source>
</evidence>
<feature type="domain" description="DUF4440" evidence="1">
    <location>
        <begin position="62"/>
        <end position="165"/>
    </location>
</feature>
<proteinExistence type="predicted"/>
<keyword evidence="3" id="KW-1185">Reference proteome</keyword>
<dbReference type="InterPro" id="IPR032710">
    <property type="entry name" value="NTF2-like_dom_sf"/>
</dbReference>
<evidence type="ECO:0000259" key="1">
    <source>
        <dbReference type="Pfam" id="PF14534"/>
    </source>
</evidence>
<dbReference type="InterPro" id="IPR027843">
    <property type="entry name" value="DUF4440"/>
</dbReference>